<proteinExistence type="predicted"/>
<keyword evidence="1" id="KW-0732">Signal</keyword>
<gene>
    <name evidence="2" type="ORF">ABEU20_004281</name>
</gene>
<feature type="signal peptide" evidence="1">
    <location>
        <begin position="1"/>
        <end position="31"/>
    </location>
</feature>
<dbReference type="Proteomes" id="UP001629745">
    <property type="component" value="Unassembled WGS sequence"/>
</dbReference>
<dbReference type="EMBL" id="JBDLNV010000007">
    <property type="protein sequence ID" value="MFM1725658.1"/>
    <property type="molecule type" value="Genomic_DNA"/>
</dbReference>
<protein>
    <recommendedName>
        <fullName evidence="4">Secreted protein</fullName>
    </recommendedName>
</protein>
<reference evidence="2 3" key="1">
    <citation type="submission" date="2023-11" db="EMBL/GenBank/DDBJ databases">
        <authorList>
            <person name="Val-Calvo J."/>
            <person name="Scortti M."/>
            <person name="Vazquez-Boland J."/>
        </authorList>
    </citation>
    <scope>NUCLEOTIDE SEQUENCE [LARGE SCALE GENOMIC DNA]</scope>
    <source>
        <strain evidence="2 3">PAM 2766</strain>
    </source>
</reference>
<sequence length="144" mass="14532">MRISPRFLGSGVLAVGVAAGLAMTPMSTASAAPTVNAFQIPLVVNTGIWACSGIHTFCSYTPVAITGEVPGMVTFPARYPAEPGRPAVTGSYYLHWRNLATGAFGMSVVPNSEAVSVHTGVGPVAASVTAEGQAIAGAGVFIVP</sequence>
<feature type="chain" id="PRO_5045145447" description="Secreted protein" evidence="1">
    <location>
        <begin position="32"/>
        <end position="144"/>
    </location>
</feature>
<evidence type="ECO:0000313" key="3">
    <source>
        <dbReference type="Proteomes" id="UP001629745"/>
    </source>
</evidence>
<evidence type="ECO:0000256" key="1">
    <source>
        <dbReference type="SAM" id="SignalP"/>
    </source>
</evidence>
<name>A0ABW9FKG7_9NOCA</name>
<comment type="caution">
    <text evidence="2">The sequence shown here is derived from an EMBL/GenBank/DDBJ whole genome shotgun (WGS) entry which is preliminary data.</text>
</comment>
<evidence type="ECO:0008006" key="4">
    <source>
        <dbReference type="Google" id="ProtNLM"/>
    </source>
</evidence>
<accession>A0ABW9FKG7</accession>
<keyword evidence="3" id="KW-1185">Reference proteome</keyword>
<organism evidence="2 3">
    <name type="scientific">Rhodococcus parequi</name>
    <dbReference type="NCBI Taxonomy" id="3137122"/>
    <lineage>
        <taxon>Bacteria</taxon>
        <taxon>Bacillati</taxon>
        <taxon>Actinomycetota</taxon>
        <taxon>Actinomycetes</taxon>
        <taxon>Mycobacteriales</taxon>
        <taxon>Nocardiaceae</taxon>
        <taxon>Rhodococcus</taxon>
    </lineage>
</organism>
<dbReference type="RefSeq" id="WP_420166125.1">
    <property type="nucleotide sequence ID" value="NZ_JBDLNV010000007.1"/>
</dbReference>
<evidence type="ECO:0000313" key="2">
    <source>
        <dbReference type="EMBL" id="MFM1725658.1"/>
    </source>
</evidence>